<evidence type="ECO:0000313" key="1">
    <source>
        <dbReference type="EMBL" id="KZT68845.1"/>
    </source>
</evidence>
<protein>
    <submittedName>
        <fullName evidence="1">Uncharacterized protein</fullName>
    </submittedName>
</protein>
<sequence length="62" mass="7255">MAYVMPWLARQVTTKAPSISILSLHIVVDRYWNDKRHAVRTGSCRSVSVERRMTATYAYWQP</sequence>
<reference evidence="1 2" key="1">
    <citation type="journal article" date="2016" name="Mol. Biol. Evol.">
        <title>Comparative Genomics of Early-Diverging Mushroom-Forming Fungi Provides Insights into the Origins of Lignocellulose Decay Capabilities.</title>
        <authorList>
            <person name="Nagy L.G."/>
            <person name="Riley R."/>
            <person name="Tritt A."/>
            <person name="Adam C."/>
            <person name="Daum C."/>
            <person name="Floudas D."/>
            <person name="Sun H."/>
            <person name="Yadav J.S."/>
            <person name="Pangilinan J."/>
            <person name="Larsson K.H."/>
            <person name="Matsuura K."/>
            <person name="Barry K."/>
            <person name="Labutti K."/>
            <person name="Kuo R."/>
            <person name="Ohm R.A."/>
            <person name="Bhattacharya S.S."/>
            <person name="Shirouzu T."/>
            <person name="Yoshinaga Y."/>
            <person name="Martin F.M."/>
            <person name="Grigoriev I.V."/>
            <person name="Hibbett D.S."/>
        </authorList>
    </citation>
    <scope>NUCLEOTIDE SEQUENCE [LARGE SCALE GENOMIC DNA]</scope>
    <source>
        <strain evidence="1 2">L-15889</strain>
    </source>
</reference>
<keyword evidence="2" id="KW-1185">Reference proteome</keyword>
<dbReference type="EMBL" id="KV429063">
    <property type="protein sequence ID" value="KZT68845.1"/>
    <property type="molecule type" value="Genomic_DNA"/>
</dbReference>
<organism evidence="1 2">
    <name type="scientific">Daedalea quercina L-15889</name>
    <dbReference type="NCBI Taxonomy" id="1314783"/>
    <lineage>
        <taxon>Eukaryota</taxon>
        <taxon>Fungi</taxon>
        <taxon>Dikarya</taxon>
        <taxon>Basidiomycota</taxon>
        <taxon>Agaricomycotina</taxon>
        <taxon>Agaricomycetes</taxon>
        <taxon>Polyporales</taxon>
        <taxon>Fomitopsis</taxon>
    </lineage>
</organism>
<evidence type="ECO:0000313" key="2">
    <source>
        <dbReference type="Proteomes" id="UP000076727"/>
    </source>
</evidence>
<accession>A0A165Q098</accession>
<dbReference type="Proteomes" id="UP000076727">
    <property type="component" value="Unassembled WGS sequence"/>
</dbReference>
<gene>
    <name evidence="1" type="ORF">DAEQUDRAFT_727497</name>
</gene>
<proteinExistence type="predicted"/>
<name>A0A165Q098_9APHY</name>
<dbReference type="AlphaFoldDB" id="A0A165Q098"/>